<evidence type="ECO:0000313" key="1">
    <source>
        <dbReference type="EMBL" id="CAA9437064.1"/>
    </source>
</evidence>
<protein>
    <submittedName>
        <fullName evidence="1">Uncharacterized protein</fullName>
    </submittedName>
</protein>
<gene>
    <name evidence="1" type="ORF">AVDCRST_MAG03-3689</name>
</gene>
<sequence length="41" mass="4799">RPSWSSKIRRRSPTTRAWYSSRSISKAYQGIHPTSGKVRYC</sequence>
<feature type="non-terminal residue" evidence="1">
    <location>
        <position position="1"/>
    </location>
</feature>
<name>A0A6J4Q9S6_9ACTN</name>
<accession>A0A6J4Q9S6</accession>
<organism evidence="1">
    <name type="scientific">uncultured Rubrobacteraceae bacterium</name>
    <dbReference type="NCBI Taxonomy" id="349277"/>
    <lineage>
        <taxon>Bacteria</taxon>
        <taxon>Bacillati</taxon>
        <taxon>Actinomycetota</taxon>
        <taxon>Rubrobacteria</taxon>
        <taxon>Rubrobacterales</taxon>
        <taxon>Rubrobacteraceae</taxon>
        <taxon>environmental samples</taxon>
    </lineage>
</organism>
<dbReference type="AlphaFoldDB" id="A0A6J4Q9S6"/>
<proteinExistence type="predicted"/>
<reference evidence="1" key="1">
    <citation type="submission" date="2020-02" db="EMBL/GenBank/DDBJ databases">
        <authorList>
            <person name="Meier V. D."/>
        </authorList>
    </citation>
    <scope>NUCLEOTIDE SEQUENCE</scope>
    <source>
        <strain evidence="1">AVDCRST_MAG03</strain>
    </source>
</reference>
<dbReference type="EMBL" id="CADCUT010000217">
    <property type="protein sequence ID" value="CAA9437064.1"/>
    <property type="molecule type" value="Genomic_DNA"/>
</dbReference>
<feature type="non-terminal residue" evidence="1">
    <location>
        <position position="41"/>
    </location>
</feature>